<dbReference type="PANTHER" id="PTHR23504:SF3">
    <property type="entry name" value="MAJOR FACILITATOR SUPERFAMILY (MFS) PROFILE DOMAIN-CONTAINING PROTEIN"/>
    <property type="match status" value="1"/>
</dbReference>
<feature type="compositionally biased region" description="Basic residues" evidence="6">
    <location>
        <begin position="1"/>
        <end position="12"/>
    </location>
</feature>
<comment type="subcellular location">
    <subcellularLocation>
        <location evidence="1">Membrane</location>
        <topology evidence="1">Multi-pass membrane protein</topology>
    </subcellularLocation>
</comment>
<sequence length="540" mass="57247">MSVSPKTRRRGSHTSARREEAQETTPLLSSGPLSSSSSSSSANNVVATSASHGTGPAPPPPSSPPSSSSSSSSDKPLPGRQIFLLCYARTMEPIAFFSIFPYIAAMVQRNGHLPPSDVGFYSGLIESLFSLTQMGVLIVWGRLADRLGRKRVLVWSLAGMAVGPALFGLATTLPQMILFRCLAGVFSGSALIIRTMMFDHCTPRTQARAFSWFAFAGNVGILLGPIIGGALADPVAQYPGLFGGWAFLKRYPYAAPGFAVSAIAVTGVLTSVLFLEETLDYKDAQKTRHQASGGGGDNNNNNNKAERLTIWQLLRTRGIPTVLLVNGSVMIMAFAFTALLPVVLFTPVAIGGLGLSPPQISTYMAVQGLSQAVWLVGVFPRLHRRLGNKKLLTACAVAYPFFFLAYIVLNELLRVDTPPPAAAARAWWAWAVVGPLAAVVGPGVSMAFTGVQLALNDASPDPHVMGTLNGIALTLASALRSFVPGLTTALYAVGVREQILRGHLAWVVLIPVSMLMLIVIPMLPNDKQPASPANPDDEAG</sequence>
<dbReference type="PANTHER" id="PTHR23504">
    <property type="entry name" value="MAJOR FACILITATOR SUPERFAMILY DOMAIN-CONTAINING PROTEIN 10"/>
    <property type="match status" value="1"/>
</dbReference>
<dbReference type="Gene3D" id="1.20.1250.20">
    <property type="entry name" value="MFS general substrate transporter like domains"/>
    <property type="match status" value="1"/>
</dbReference>
<feature type="transmembrane region" description="Helical" evidence="7">
    <location>
        <begin position="152"/>
        <end position="171"/>
    </location>
</feature>
<keyword evidence="3 7" id="KW-0812">Transmembrane</keyword>
<feature type="domain" description="Major facilitator superfamily (MFS) profile" evidence="8">
    <location>
        <begin position="81"/>
        <end position="528"/>
    </location>
</feature>
<dbReference type="PROSITE" id="PS50850">
    <property type="entry name" value="MFS"/>
    <property type="match status" value="1"/>
</dbReference>
<feature type="transmembrane region" description="Helical" evidence="7">
    <location>
        <begin position="251"/>
        <end position="275"/>
    </location>
</feature>
<feature type="transmembrane region" description="Helical" evidence="7">
    <location>
        <begin position="119"/>
        <end position="140"/>
    </location>
</feature>
<evidence type="ECO:0000259" key="8">
    <source>
        <dbReference type="PROSITE" id="PS50850"/>
    </source>
</evidence>
<evidence type="ECO:0000313" key="9">
    <source>
        <dbReference type="EMBL" id="PMB70034.1"/>
    </source>
</evidence>
<evidence type="ECO:0000256" key="1">
    <source>
        <dbReference type="ARBA" id="ARBA00004141"/>
    </source>
</evidence>
<dbReference type="GO" id="GO:0016020">
    <property type="term" value="C:membrane"/>
    <property type="evidence" value="ECO:0007669"/>
    <property type="project" value="UniProtKB-SubCell"/>
</dbReference>
<dbReference type="SUPFAM" id="SSF103473">
    <property type="entry name" value="MFS general substrate transporter"/>
    <property type="match status" value="1"/>
</dbReference>
<dbReference type="CDD" id="cd17330">
    <property type="entry name" value="MFS_SLC46_TetA_like"/>
    <property type="match status" value="1"/>
</dbReference>
<name>A0A2N6NRZ3_BEABA</name>
<reference evidence="9 10" key="1">
    <citation type="journal article" date="2016" name="Appl. Microbiol. Biotechnol.">
        <title>Characterization of T-DNA insertion mutants with decreased virulence in the entomopathogenic fungus Beauveria bassiana JEF-007.</title>
        <authorList>
            <person name="Kim S."/>
            <person name="Lee S.J."/>
            <person name="Nai Y.S."/>
            <person name="Yu J.S."/>
            <person name="Lee M.R."/>
            <person name="Yang Y.T."/>
            <person name="Kim J.S."/>
        </authorList>
    </citation>
    <scope>NUCLEOTIDE SEQUENCE [LARGE SCALE GENOMIC DNA]</scope>
    <source>
        <strain evidence="9 10">JEF-007</strain>
    </source>
</reference>
<feature type="region of interest" description="Disordered" evidence="6">
    <location>
        <begin position="1"/>
        <end position="76"/>
    </location>
</feature>
<dbReference type="OMA" id="VWIFERY"/>
<dbReference type="InterPro" id="IPR011701">
    <property type="entry name" value="MFS"/>
</dbReference>
<comment type="caution">
    <text evidence="9">The sequence shown here is derived from an EMBL/GenBank/DDBJ whole genome shotgun (WGS) entry which is preliminary data.</text>
</comment>
<feature type="compositionally biased region" description="Low complexity" evidence="6">
    <location>
        <begin position="24"/>
        <end position="51"/>
    </location>
</feature>
<dbReference type="EMBL" id="MRVG01000004">
    <property type="protein sequence ID" value="PMB70034.1"/>
    <property type="molecule type" value="Genomic_DNA"/>
</dbReference>
<feature type="transmembrane region" description="Helical" evidence="7">
    <location>
        <begin position="177"/>
        <end position="197"/>
    </location>
</feature>
<keyword evidence="4 7" id="KW-1133">Transmembrane helix</keyword>
<protein>
    <submittedName>
        <fullName evidence="9">Putative peptide/nitrate transporter</fullName>
    </submittedName>
</protein>
<feature type="transmembrane region" description="Helical" evidence="7">
    <location>
        <begin position="391"/>
        <end position="409"/>
    </location>
</feature>
<feature type="transmembrane region" description="Helical" evidence="7">
    <location>
        <begin position="209"/>
        <end position="231"/>
    </location>
</feature>
<evidence type="ECO:0000256" key="5">
    <source>
        <dbReference type="ARBA" id="ARBA00023136"/>
    </source>
</evidence>
<dbReference type="InterPro" id="IPR001958">
    <property type="entry name" value="Tet-R_TetA/multi-R_MdtG-like"/>
</dbReference>
<proteinExistence type="predicted"/>
<dbReference type="Proteomes" id="UP000235728">
    <property type="component" value="Unassembled WGS sequence"/>
</dbReference>
<evidence type="ECO:0000256" key="7">
    <source>
        <dbReference type="SAM" id="Phobius"/>
    </source>
</evidence>
<dbReference type="InterPro" id="IPR036259">
    <property type="entry name" value="MFS_trans_sf"/>
</dbReference>
<keyword evidence="5 7" id="KW-0472">Membrane</keyword>
<dbReference type="Pfam" id="PF07690">
    <property type="entry name" value="MFS_1"/>
    <property type="match status" value="1"/>
</dbReference>
<gene>
    <name evidence="9" type="primary">ZIFL2_0</name>
    <name evidence="9" type="ORF">BM221_004682</name>
</gene>
<dbReference type="GO" id="GO:0022857">
    <property type="term" value="F:transmembrane transporter activity"/>
    <property type="evidence" value="ECO:0007669"/>
    <property type="project" value="InterPro"/>
</dbReference>
<keyword evidence="2" id="KW-0813">Transport</keyword>
<evidence type="ECO:0000256" key="4">
    <source>
        <dbReference type="ARBA" id="ARBA00022989"/>
    </source>
</evidence>
<evidence type="ECO:0000313" key="10">
    <source>
        <dbReference type="Proteomes" id="UP000235728"/>
    </source>
</evidence>
<feature type="transmembrane region" description="Helical" evidence="7">
    <location>
        <begin position="322"/>
        <end position="348"/>
    </location>
</feature>
<evidence type="ECO:0000256" key="3">
    <source>
        <dbReference type="ARBA" id="ARBA00022692"/>
    </source>
</evidence>
<organism evidence="9 10">
    <name type="scientific">Beauveria bassiana</name>
    <name type="common">White muscardine disease fungus</name>
    <name type="synonym">Tritirachium shiotae</name>
    <dbReference type="NCBI Taxonomy" id="176275"/>
    <lineage>
        <taxon>Eukaryota</taxon>
        <taxon>Fungi</taxon>
        <taxon>Dikarya</taxon>
        <taxon>Ascomycota</taxon>
        <taxon>Pezizomycotina</taxon>
        <taxon>Sordariomycetes</taxon>
        <taxon>Hypocreomycetidae</taxon>
        <taxon>Hypocreales</taxon>
        <taxon>Cordycipitaceae</taxon>
        <taxon>Beauveria</taxon>
    </lineage>
</organism>
<feature type="transmembrane region" description="Helical" evidence="7">
    <location>
        <begin position="429"/>
        <end position="455"/>
    </location>
</feature>
<feature type="transmembrane region" description="Helical" evidence="7">
    <location>
        <begin position="82"/>
        <end position="107"/>
    </location>
</feature>
<dbReference type="InterPro" id="IPR020846">
    <property type="entry name" value="MFS_dom"/>
</dbReference>
<dbReference type="PRINTS" id="PR01035">
    <property type="entry name" value="TCRTETA"/>
</dbReference>
<feature type="transmembrane region" description="Helical" evidence="7">
    <location>
        <begin position="504"/>
        <end position="523"/>
    </location>
</feature>
<evidence type="ECO:0000256" key="6">
    <source>
        <dbReference type="SAM" id="MobiDB-lite"/>
    </source>
</evidence>
<feature type="transmembrane region" description="Helical" evidence="7">
    <location>
        <begin position="467"/>
        <end position="492"/>
    </location>
</feature>
<evidence type="ECO:0000256" key="2">
    <source>
        <dbReference type="ARBA" id="ARBA00022448"/>
    </source>
</evidence>
<accession>A0A2N6NRZ3</accession>
<dbReference type="AlphaFoldDB" id="A0A2N6NRZ3"/>